<sequence>MLKFSNLSLLSCQWRARCIITRAYATSFDAATDYSHAVIGGGVVGLSVAHELSKRSGNKVLLIEKNPSTGLETSSRNSEVIHAGLYYPVHSLKTKLCLEGSKIIYNELAPFRTGVNWLKCGKWIVAQTDADDAYLESMYYKAKNDLDLPVEMISANKTKWIEPAIHVGRSVLNSPTTGIIDSHSLMQYLLTGMDNNGAELAIGTELIDMAYDHGKGYSLLCKSTLNNSDETVQIRVENVINAAGLQAHKVANMLLPKNKQKVQYFGKGSYYTLSGSAPPPVRRLVYSVPPKNEKSLGTHLTIDLMGQLRFGPDLEYVESPSDYKVSCSNLKAAYEAICRYYPHIQLEDLQPAYSGIRPKLAGPGDKGFKDFYISEEEGLPGFVNMLGIESPGLTASLAIGRHVYGLYHS</sequence>
<evidence type="ECO:0000259" key="9">
    <source>
        <dbReference type="Pfam" id="PF01266"/>
    </source>
</evidence>
<dbReference type="PANTHER" id="PTHR43104">
    <property type="entry name" value="L-2-HYDROXYGLUTARATE DEHYDROGENASE, MITOCHONDRIAL"/>
    <property type="match status" value="1"/>
</dbReference>
<evidence type="ECO:0000256" key="8">
    <source>
        <dbReference type="ARBA" id="ARBA00041137"/>
    </source>
</evidence>
<dbReference type="GO" id="GO:0047545">
    <property type="term" value="F:(S)-2-hydroxyglutarate dehydrogenase activity"/>
    <property type="evidence" value="ECO:0007669"/>
    <property type="project" value="UniProtKB-EC"/>
</dbReference>
<comment type="similarity">
    <text evidence="6">Belongs to the L2HGDH family.</text>
</comment>
<evidence type="ECO:0000256" key="3">
    <source>
        <dbReference type="ARBA" id="ARBA00022827"/>
    </source>
</evidence>
<dbReference type="Gene3D" id="3.30.9.10">
    <property type="entry name" value="D-Amino Acid Oxidase, subunit A, domain 2"/>
    <property type="match status" value="1"/>
</dbReference>
<comment type="catalytic activity">
    <reaction evidence="5">
        <text>(S)-2-hydroxyglutarate + A = 2-oxoglutarate + AH2</text>
        <dbReference type="Rhea" id="RHEA:21252"/>
        <dbReference type="ChEBI" id="CHEBI:13193"/>
        <dbReference type="ChEBI" id="CHEBI:16782"/>
        <dbReference type="ChEBI" id="CHEBI:16810"/>
        <dbReference type="ChEBI" id="CHEBI:17499"/>
        <dbReference type="EC" id="1.1.99.2"/>
    </reaction>
</comment>
<dbReference type="Pfam" id="PF01266">
    <property type="entry name" value="DAO"/>
    <property type="match status" value="1"/>
</dbReference>
<evidence type="ECO:0000256" key="7">
    <source>
        <dbReference type="ARBA" id="ARBA00038878"/>
    </source>
</evidence>
<dbReference type="InterPro" id="IPR036188">
    <property type="entry name" value="FAD/NAD-bd_sf"/>
</dbReference>
<gene>
    <name evidence="10" type="ORF">LAQU0_S04e07778g</name>
</gene>
<keyword evidence="3" id="KW-0274">FAD</keyword>
<evidence type="ECO:0000256" key="5">
    <source>
        <dbReference type="ARBA" id="ARBA00036066"/>
    </source>
</evidence>
<comment type="cofactor">
    <cofactor evidence="1">
        <name>FAD</name>
        <dbReference type="ChEBI" id="CHEBI:57692"/>
    </cofactor>
</comment>
<dbReference type="Proteomes" id="UP000236544">
    <property type="component" value="Unassembled WGS sequence"/>
</dbReference>
<organism evidence="10 11">
    <name type="scientific">Lachancea quebecensis</name>
    <dbReference type="NCBI Taxonomy" id="1654605"/>
    <lineage>
        <taxon>Eukaryota</taxon>
        <taxon>Fungi</taxon>
        <taxon>Dikarya</taxon>
        <taxon>Ascomycota</taxon>
        <taxon>Saccharomycotina</taxon>
        <taxon>Saccharomycetes</taxon>
        <taxon>Saccharomycetales</taxon>
        <taxon>Saccharomycetaceae</taxon>
        <taxon>Lachancea</taxon>
    </lineage>
</organism>
<evidence type="ECO:0000256" key="6">
    <source>
        <dbReference type="ARBA" id="ARBA00037941"/>
    </source>
</evidence>
<feature type="domain" description="FAD dependent oxidoreductase" evidence="9">
    <location>
        <begin position="37"/>
        <end position="403"/>
    </location>
</feature>
<evidence type="ECO:0000313" key="11">
    <source>
        <dbReference type="Proteomes" id="UP000236544"/>
    </source>
</evidence>
<protein>
    <recommendedName>
        <fullName evidence="8">L-2-hydroxyglutarate dehydrogenase, mitochondrial</fullName>
        <ecNumber evidence="7">1.1.99.2</ecNumber>
    </recommendedName>
</protein>
<dbReference type="Gene3D" id="3.50.50.60">
    <property type="entry name" value="FAD/NAD(P)-binding domain"/>
    <property type="match status" value="1"/>
</dbReference>
<evidence type="ECO:0000256" key="4">
    <source>
        <dbReference type="ARBA" id="ARBA00023002"/>
    </source>
</evidence>
<proteinExistence type="inferred from homology"/>
<dbReference type="EC" id="1.1.99.2" evidence="7"/>
<dbReference type="PANTHER" id="PTHR43104:SF4">
    <property type="entry name" value="L-2-HYDROXYGLUTARATE DEHYDROGENASE, MITOCHONDRIAL"/>
    <property type="match status" value="1"/>
</dbReference>
<evidence type="ECO:0000256" key="1">
    <source>
        <dbReference type="ARBA" id="ARBA00001974"/>
    </source>
</evidence>
<evidence type="ECO:0000313" key="10">
    <source>
        <dbReference type="EMBL" id="CUS22081.1"/>
    </source>
</evidence>
<dbReference type="EMBL" id="LN890563">
    <property type="protein sequence ID" value="CUS22081.1"/>
    <property type="molecule type" value="Genomic_DNA"/>
</dbReference>
<keyword evidence="2" id="KW-0285">Flavoprotein</keyword>
<evidence type="ECO:0000256" key="2">
    <source>
        <dbReference type="ARBA" id="ARBA00022630"/>
    </source>
</evidence>
<accession>A0A0P1KSV9</accession>
<dbReference type="InterPro" id="IPR006076">
    <property type="entry name" value="FAD-dep_OxRdtase"/>
</dbReference>
<keyword evidence="4" id="KW-0560">Oxidoreductase</keyword>
<keyword evidence="11" id="KW-1185">Reference proteome</keyword>
<dbReference type="OrthoDB" id="498204at2759"/>
<reference evidence="11" key="1">
    <citation type="submission" date="2015-10" db="EMBL/GenBank/DDBJ databases">
        <authorList>
            <person name="Devillers H."/>
        </authorList>
    </citation>
    <scope>NUCLEOTIDE SEQUENCE [LARGE SCALE GENOMIC DNA]</scope>
</reference>
<dbReference type="SUPFAM" id="SSF51905">
    <property type="entry name" value="FAD/NAD(P)-binding domain"/>
    <property type="match status" value="1"/>
</dbReference>
<dbReference type="AlphaFoldDB" id="A0A0P1KSV9"/>
<name>A0A0P1KSV9_9SACH</name>